<dbReference type="Pfam" id="PF14659">
    <property type="entry name" value="Phage_int_SAM_3"/>
    <property type="match status" value="1"/>
</dbReference>
<sequence>MLSVFKDGNSWAYKGKIAVPFEPGKYKSYYKKGFSKKKDAQRAEQLFRDNFSTHQKDITFDELVNLYRANYRTQNVKESTLIGDKSHYRLHIQPVLGKYPL</sequence>
<feature type="domain" description="Integrase SAM-like N-terminal" evidence="3">
    <location>
        <begin position="59"/>
        <end position="101"/>
    </location>
</feature>
<keyword evidence="5" id="KW-1185">Reference proteome</keyword>
<dbReference type="Pfam" id="PF14657">
    <property type="entry name" value="Arm-DNA-bind_4"/>
    <property type="match status" value="1"/>
</dbReference>
<protein>
    <submittedName>
        <fullName evidence="4">Prophage Lp3 protein 1, integrase</fullName>
    </submittedName>
</protein>
<dbReference type="GO" id="GO:0015074">
    <property type="term" value="P:DNA integration"/>
    <property type="evidence" value="ECO:0007669"/>
    <property type="project" value="InterPro"/>
</dbReference>
<keyword evidence="1" id="KW-0238">DNA-binding</keyword>
<dbReference type="EMBL" id="UHFX01000003">
    <property type="protein sequence ID" value="SUO04230.1"/>
    <property type="molecule type" value="Genomic_DNA"/>
</dbReference>
<evidence type="ECO:0000256" key="1">
    <source>
        <dbReference type="ARBA" id="ARBA00023125"/>
    </source>
</evidence>
<proteinExistence type="predicted"/>
<evidence type="ECO:0000313" key="4">
    <source>
        <dbReference type="EMBL" id="SUO04230.1"/>
    </source>
</evidence>
<reference evidence="4 5" key="1">
    <citation type="submission" date="2018-06" db="EMBL/GenBank/DDBJ databases">
        <authorList>
            <consortium name="Pathogen Informatics"/>
            <person name="Doyle S."/>
        </authorList>
    </citation>
    <scope>NUCLEOTIDE SEQUENCE [LARGE SCALE GENOMIC DNA]</scope>
    <source>
        <strain evidence="4 5">NCTC11087</strain>
    </source>
</reference>
<organism evidence="4 5">
    <name type="scientific">Faecalicoccus pleomorphus</name>
    <dbReference type="NCBI Taxonomy" id="1323"/>
    <lineage>
        <taxon>Bacteria</taxon>
        <taxon>Bacillati</taxon>
        <taxon>Bacillota</taxon>
        <taxon>Erysipelotrichia</taxon>
        <taxon>Erysipelotrichales</taxon>
        <taxon>Erysipelotrichaceae</taxon>
        <taxon>Faecalicoccus</taxon>
    </lineage>
</organism>
<dbReference type="GO" id="GO:0003677">
    <property type="term" value="F:DNA binding"/>
    <property type="evidence" value="ECO:0007669"/>
    <property type="project" value="UniProtKB-KW"/>
</dbReference>
<dbReference type="InterPro" id="IPR004107">
    <property type="entry name" value="Integrase_SAM-like_N"/>
</dbReference>
<dbReference type="Gene3D" id="1.10.150.130">
    <property type="match status" value="1"/>
</dbReference>
<dbReference type="InterPro" id="IPR028259">
    <property type="entry name" value="AP2-like_int_N"/>
</dbReference>
<dbReference type="Proteomes" id="UP000255523">
    <property type="component" value="Unassembled WGS sequence"/>
</dbReference>
<dbReference type="AlphaFoldDB" id="A0A380LNR3"/>
<gene>
    <name evidence="4" type="ORF">NCTC11087_01140</name>
</gene>
<feature type="domain" description="AP2-like integrase N-terminal" evidence="2">
    <location>
        <begin position="24"/>
        <end position="52"/>
    </location>
</feature>
<evidence type="ECO:0000259" key="3">
    <source>
        <dbReference type="Pfam" id="PF14659"/>
    </source>
</evidence>
<evidence type="ECO:0000313" key="5">
    <source>
        <dbReference type="Proteomes" id="UP000255523"/>
    </source>
</evidence>
<evidence type="ECO:0000259" key="2">
    <source>
        <dbReference type="Pfam" id="PF14657"/>
    </source>
</evidence>
<accession>A0A380LNR3</accession>
<dbReference type="OrthoDB" id="9803188at2"/>
<dbReference type="InterPro" id="IPR010998">
    <property type="entry name" value="Integrase_recombinase_N"/>
</dbReference>
<name>A0A380LNR3_9FIRM</name>